<name>A0ABS8PKP0_9BACT</name>
<dbReference type="PANTHER" id="PTHR40094">
    <property type="entry name" value="ALPHA-2-MACROGLOBULIN HOMOLOG"/>
    <property type="match status" value="1"/>
</dbReference>
<dbReference type="InterPro" id="IPR023997">
    <property type="entry name" value="TonB-dep_OMP_SusC/RagA_CS"/>
</dbReference>
<dbReference type="SUPFAM" id="SSF49464">
    <property type="entry name" value="Carboxypeptidase regulatory domain-like"/>
    <property type="match status" value="1"/>
</dbReference>
<dbReference type="Gene3D" id="2.20.130.20">
    <property type="match status" value="1"/>
</dbReference>
<keyword evidence="4" id="KW-1185">Reference proteome</keyword>
<gene>
    <name evidence="3" type="ORF">LQ567_02820</name>
</gene>
<dbReference type="InterPro" id="IPR008969">
    <property type="entry name" value="CarboxyPept-like_regulatory"/>
</dbReference>
<sequence length="1924" mass="219468">MRKTILLLALLLSICTLRAQSRLSVSATNGPLTEVYQLTDKETELLILKPLSLTDAFLHTLVDRYDTKSGKPRALPYGNYLSVQAQGNQLHYTLIMNGNTRLSFINNKKEFQFSITDPAGKPVVDATVFTARGKRLYYNPAAHLYRGRYPSGAAYLKIVHKGVSSYFTYDSDDEDVPGRPSFRKRIRSVFPVKQVRSVFVKKPSRRAVSTGPGSFFVFSKPKYKPYDTVRFKAYLFSDKKEAGKRRPLQVLLSGPSGQKQLTLLNPYRDGGYEYQFVLADSLKLMLDQPYKILLMDSVAGRPVTRASGNFYYEEYELNALRFAVRTDKKIQYPGQPIAVYMKATDENELAVPDARVEIVARTQGVASFYKDVVFVPDTLWKTTVSLDPVGETRLFIPDSIFPEARLSYSLHFKMLNSNNETRTADLYLNYDQQQLKDSGTIAARFVKDSLYLEYQKDSIRQPQAGWLYTRSGEQPVDSQRVQLPLALQMNYQAAWYELVLDNGVKAIKSPYQFDDGIEIAAVHSEKQVHLAVANEHKIPFWYTVLSGSDVLLRGYGTTLDTVINHTNKRAAHFHISYFWNDAEQQKEVSSFYNAQILNIKLLAPEVIYPGQKVHMKVAITDARNKPVPGADLTAYAHTAKFNSVAPFVRDFGRSFYARNTWRVELEGEAAGASGNIRMNWQKWGRQLGLDTIEYYRFTNPRGLYLQTEAIKDSLTQFAPFVVNNGAIEPVSIVYVDEVPVYFEQAQQLQHYAFRITPGAHSIRLRTPEHEVWIRDFYFKKGMRTVFSVEADTLNTQARVTRLKNILTPVERQRLHPYFLRVQDNFNDGQTFIRYDSIRLLLNPPGTSISWQRDLLVGPIRTDRLFFQSELIDQLFTKEPGFVYTFSPGLIKQKSYPGMYTFDTLLRGNNALSQNYRQQVLRNADIDTLWNDFFDLRSRTTQLFSTYAPNEKTTGTLRFYIDTAFTNQLPYIKNIILTDPSRPHFLQVYNGAATAFAPLLPGHYQLLFLLKDNRYFKADNVQVTASGINYYSWSQFKIHPADSFTLSLDRYIKEDKRTQYGYYRPPVPEAIIRLFNKSYFNPEVLHQEVKGVVMSFDGKPIGGATVEIQGLNQQVGTVTDKAGRFRLKIPERGTLAVSALGYLSKQVEAGGRSDTIILEDAKGQLNEVVVVGYGTQRKSNLTGAVTSISNNRLSTSLSGRVAGVAVGDIQLRGTGTLPAKNPMILVDGLPFDGDISALNPDDIEQMNILKEADATAIYGSRGANGVVIVKTKKGNSVVNESGVLQEGAQTLRARFSDEGFWQPRLVTDASGEASFTVTFPDDITSWKTRLIALTGERQSGYLEQTIRSFKTLSANFVAPQFAVEGDSMNVIGKLMNYTPIPEKLVRSFRFMDTTLRNSELTVMHAHLDTVMIGAQGKDSLHFEYALKQSNGYFDGERRSIPLYPAGVKETVGWFSVLLGDTALQYRLHKDKGAGIVRAETSVFPVLLDEMKRLRDYEYLCNEQLASKLKSLLLEKKLRAYMKEPFPYEKSIRVVLKKLDDNKSTDGLWGWWQGTVVEPWISLHVVEALMEAQRQGYTTTLNTDLLYRYLQAKVADQGADAHPKLVRLLAQLNGNQVLRDWIRLKEADTLYQKRKKTLYEQLELLELKQQGGLTVRIDSLVKLHKQTMFGGIYWGEDGWRFWNNSIQNTLMMYRILRRAGGHTNELSQIRQYFLEQRKDGQWRNTYESSLILETILPELFDAEKKPKPAVVEINRTRFDKFPFEQQYEAGTHLQIKKEGDMPVYITAYQQFQNRTPQAISKDFTVNSRLIQDNQDVQVLKAGKTALLRVEVTARADADYVMIEIPIPAGCSYENKMQRFWGVETHREYFKNKTAIFCTKMQQGSYTFDIQLMPRYTGNYILNPAKAELMYYPVFYGRETMKKVTIH</sequence>
<dbReference type="InterPro" id="IPR008930">
    <property type="entry name" value="Terpenoid_cyclase/PrenylTrfase"/>
</dbReference>
<dbReference type="SUPFAM" id="SSF48239">
    <property type="entry name" value="Terpenoid cyclases/Protein prenyltransferases"/>
    <property type="match status" value="1"/>
</dbReference>
<accession>A0ABS8PKP0</accession>
<organism evidence="3 4">
    <name type="scientific">Niabella pedocola</name>
    <dbReference type="NCBI Taxonomy" id="1752077"/>
    <lineage>
        <taxon>Bacteria</taxon>
        <taxon>Pseudomonadati</taxon>
        <taxon>Bacteroidota</taxon>
        <taxon>Chitinophagia</taxon>
        <taxon>Chitinophagales</taxon>
        <taxon>Chitinophagaceae</taxon>
        <taxon>Niabella</taxon>
    </lineage>
</organism>
<reference evidence="3 4" key="1">
    <citation type="submission" date="2021-11" db="EMBL/GenBank/DDBJ databases">
        <title>Genomic of Niabella pedocola.</title>
        <authorList>
            <person name="Wu T."/>
        </authorList>
    </citation>
    <scope>NUCLEOTIDE SEQUENCE [LARGE SCALE GENOMIC DNA]</scope>
    <source>
        <strain evidence="3 4">JCM 31011</strain>
    </source>
</reference>
<dbReference type="Proteomes" id="UP001199816">
    <property type="component" value="Unassembled WGS sequence"/>
</dbReference>
<evidence type="ECO:0000256" key="1">
    <source>
        <dbReference type="SAM" id="SignalP"/>
    </source>
</evidence>
<dbReference type="Pfam" id="PF07715">
    <property type="entry name" value="Plug"/>
    <property type="match status" value="1"/>
</dbReference>
<evidence type="ECO:0000313" key="3">
    <source>
        <dbReference type="EMBL" id="MCD2421677.1"/>
    </source>
</evidence>
<dbReference type="RefSeq" id="WP_231002582.1">
    <property type="nucleotide sequence ID" value="NZ_JAJNEC010000003.1"/>
</dbReference>
<proteinExistence type="predicted"/>
<dbReference type="Pfam" id="PF13715">
    <property type="entry name" value="CarbopepD_reg_2"/>
    <property type="match status" value="1"/>
</dbReference>
<dbReference type="Gene3D" id="2.170.130.10">
    <property type="entry name" value="TonB-dependent receptor, plug domain"/>
    <property type="match status" value="1"/>
</dbReference>
<dbReference type="Gene3D" id="1.50.10.20">
    <property type="match status" value="1"/>
</dbReference>
<dbReference type="SUPFAM" id="SSF56935">
    <property type="entry name" value="Porins"/>
    <property type="match status" value="1"/>
</dbReference>
<feature type="chain" id="PRO_5045955188" evidence="1">
    <location>
        <begin position="20"/>
        <end position="1924"/>
    </location>
</feature>
<evidence type="ECO:0000313" key="4">
    <source>
        <dbReference type="Proteomes" id="UP001199816"/>
    </source>
</evidence>
<dbReference type="PANTHER" id="PTHR40094:SF1">
    <property type="entry name" value="UBIQUITIN DOMAIN-CONTAINING PROTEIN"/>
    <property type="match status" value="1"/>
</dbReference>
<dbReference type="Pfam" id="PF00207">
    <property type="entry name" value="A2M"/>
    <property type="match status" value="1"/>
</dbReference>
<dbReference type="SMART" id="SM01360">
    <property type="entry name" value="A2M"/>
    <property type="match status" value="1"/>
</dbReference>
<dbReference type="InterPro" id="IPR037066">
    <property type="entry name" value="Plug_dom_sf"/>
</dbReference>
<dbReference type="InterPro" id="IPR051802">
    <property type="entry name" value="YfhM-like"/>
</dbReference>
<protein>
    <submittedName>
        <fullName evidence="3">Carboxypeptidase-like regulatory domain-containing protein</fullName>
    </submittedName>
</protein>
<dbReference type="Gene3D" id="2.60.40.1120">
    <property type="entry name" value="Carboxypeptidase-like, regulatory domain"/>
    <property type="match status" value="1"/>
</dbReference>
<dbReference type="InterPro" id="IPR012910">
    <property type="entry name" value="Plug_dom"/>
</dbReference>
<dbReference type="EMBL" id="JAJNEC010000003">
    <property type="protein sequence ID" value="MCD2421677.1"/>
    <property type="molecule type" value="Genomic_DNA"/>
</dbReference>
<feature type="domain" description="Alpha-2-macroglobulin" evidence="2">
    <location>
        <begin position="1298"/>
        <end position="1387"/>
    </location>
</feature>
<dbReference type="NCBIfam" id="TIGR04057">
    <property type="entry name" value="SusC_RagA_signa"/>
    <property type="match status" value="1"/>
</dbReference>
<keyword evidence="1" id="KW-0732">Signal</keyword>
<dbReference type="InterPro" id="IPR001599">
    <property type="entry name" value="Macroglobln_a2"/>
</dbReference>
<dbReference type="InterPro" id="IPR041246">
    <property type="entry name" value="Bact_MG10"/>
</dbReference>
<comment type="caution">
    <text evidence="3">The sequence shown here is derived from an EMBL/GenBank/DDBJ whole genome shotgun (WGS) entry which is preliminary data.</text>
</comment>
<evidence type="ECO:0000259" key="2">
    <source>
        <dbReference type="SMART" id="SM01360"/>
    </source>
</evidence>
<dbReference type="Pfam" id="PF17973">
    <property type="entry name" value="bMG10"/>
    <property type="match status" value="1"/>
</dbReference>
<feature type="signal peptide" evidence="1">
    <location>
        <begin position="1"/>
        <end position="19"/>
    </location>
</feature>